<keyword evidence="3" id="KW-1185">Reference proteome</keyword>
<dbReference type="AlphaFoldDB" id="A0A074WUI3"/>
<proteinExistence type="predicted"/>
<feature type="region of interest" description="Disordered" evidence="1">
    <location>
        <begin position="82"/>
        <end position="233"/>
    </location>
</feature>
<organism evidence="2 3">
    <name type="scientific">Aureobasidium melanogenum (strain CBS 110374)</name>
    <name type="common">Aureobasidium pullulans var. melanogenum</name>
    <dbReference type="NCBI Taxonomy" id="1043003"/>
    <lineage>
        <taxon>Eukaryota</taxon>
        <taxon>Fungi</taxon>
        <taxon>Dikarya</taxon>
        <taxon>Ascomycota</taxon>
        <taxon>Pezizomycotina</taxon>
        <taxon>Dothideomycetes</taxon>
        <taxon>Dothideomycetidae</taxon>
        <taxon>Dothideales</taxon>
        <taxon>Saccotheciaceae</taxon>
        <taxon>Aureobasidium</taxon>
    </lineage>
</organism>
<feature type="compositionally biased region" description="Low complexity" evidence="1">
    <location>
        <begin position="208"/>
        <end position="221"/>
    </location>
</feature>
<reference evidence="2 3" key="1">
    <citation type="journal article" date="2014" name="BMC Genomics">
        <title>Genome sequencing of four Aureobasidium pullulans varieties: biotechnological potential, stress tolerance, and description of new species.</title>
        <authorList>
            <person name="Gostin Ar C."/>
            <person name="Ohm R.A."/>
            <person name="Kogej T."/>
            <person name="Sonjak S."/>
            <person name="Turk M."/>
            <person name="Zajc J."/>
            <person name="Zalar P."/>
            <person name="Grube M."/>
            <person name="Sun H."/>
            <person name="Han J."/>
            <person name="Sharma A."/>
            <person name="Chiniquy J."/>
            <person name="Ngan C.Y."/>
            <person name="Lipzen A."/>
            <person name="Barry K."/>
            <person name="Grigoriev I.V."/>
            <person name="Gunde-Cimerman N."/>
        </authorList>
    </citation>
    <scope>NUCLEOTIDE SEQUENCE [LARGE SCALE GENOMIC DNA]</scope>
    <source>
        <strain evidence="2 3">CBS 110374</strain>
    </source>
</reference>
<protein>
    <submittedName>
        <fullName evidence="2">Uncharacterized protein</fullName>
    </submittedName>
</protein>
<accession>A0A074WUI3</accession>
<feature type="compositionally biased region" description="Basic and acidic residues" evidence="1">
    <location>
        <begin position="222"/>
        <end position="233"/>
    </location>
</feature>
<evidence type="ECO:0000256" key="1">
    <source>
        <dbReference type="SAM" id="MobiDB-lite"/>
    </source>
</evidence>
<dbReference type="RefSeq" id="XP_040883074.1">
    <property type="nucleotide sequence ID" value="XM_041025923.1"/>
</dbReference>
<evidence type="ECO:0000313" key="3">
    <source>
        <dbReference type="Proteomes" id="UP000030672"/>
    </source>
</evidence>
<feature type="compositionally biased region" description="Basic residues" evidence="1">
    <location>
        <begin position="180"/>
        <end position="195"/>
    </location>
</feature>
<sequence>MASGNSYPTRQPPSQSNGEADMLHAMINNLNIRSPYRKYPSLGVPCADGTSTFQLNLRREQWWQMLQEHAWKEKVMMQKFRLKEESKERQKQEKLREREQAEEKEDGKDGQKKQRKDSLVTEKDVASANTSGRVAAEKSSAVSAFYDSSGEEEDSEDEELPQPEQARYGKAKKTSEVKNHKEKGHKNEHKVRRGKPLGCIRNHGKKGSVASCSSSRTSTSHSEVDVKEACQRG</sequence>
<gene>
    <name evidence="2" type="ORF">M437DRAFT_72871</name>
</gene>
<dbReference type="GeneID" id="63919296"/>
<name>A0A074WUI3_AURM1</name>
<evidence type="ECO:0000313" key="2">
    <source>
        <dbReference type="EMBL" id="KEQ66051.1"/>
    </source>
</evidence>
<feature type="compositionally biased region" description="Basic and acidic residues" evidence="1">
    <location>
        <begin position="82"/>
        <end position="125"/>
    </location>
</feature>
<dbReference type="HOGENOM" id="CLU_1309882_0_0_1"/>
<dbReference type="EMBL" id="KL584826">
    <property type="protein sequence ID" value="KEQ66051.1"/>
    <property type="molecule type" value="Genomic_DNA"/>
</dbReference>
<dbReference type="Proteomes" id="UP000030672">
    <property type="component" value="Unassembled WGS sequence"/>
</dbReference>
<feature type="compositionally biased region" description="Acidic residues" evidence="1">
    <location>
        <begin position="149"/>
        <end position="161"/>
    </location>
</feature>